<evidence type="ECO:0000313" key="1">
    <source>
        <dbReference type="EMBL" id="CAG8446656.1"/>
    </source>
</evidence>
<dbReference type="Proteomes" id="UP000789706">
    <property type="component" value="Unassembled WGS sequence"/>
</dbReference>
<organism evidence="1 2">
    <name type="scientific">Diversispora eburnea</name>
    <dbReference type="NCBI Taxonomy" id="1213867"/>
    <lineage>
        <taxon>Eukaryota</taxon>
        <taxon>Fungi</taxon>
        <taxon>Fungi incertae sedis</taxon>
        <taxon>Mucoromycota</taxon>
        <taxon>Glomeromycotina</taxon>
        <taxon>Glomeromycetes</taxon>
        <taxon>Diversisporales</taxon>
        <taxon>Diversisporaceae</taxon>
        <taxon>Diversispora</taxon>
    </lineage>
</organism>
<proteinExistence type="predicted"/>
<dbReference type="OrthoDB" id="2413051at2759"/>
<protein>
    <submittedName>
        <fullName evidence="1">1722_t:CDS:1</fullName>
    </submittedName>
</protein>
<evidence type="ECO:0000313" key="2">
    <source>
        <dbReference type="Proteomes" id="UP000789706"/>
    </source>
</evidence>
<comment type="caution">
    <text evidence="1">The sequence shown here is derived from an EMBL/GenBank/DDBJ whole genome shotgun (WGS) entry which is preliminary data.</text>
</comment>
<gene>
    <name evidence="1" type="ORF">DEBURN_LOCUS1840</name>
</gene>
<accession>A0A9N8YSY0</accession>
<keyword evidence="2" id="KW-1185">Reference proteome</keyword>
<dbReference type="EMBL" id="CAJVPK010000090">
    <property type="protein sequence ID" value="CAG8446656.1"/>
    <property type="molecule type" value="Genomic_DNA"/>
</dbReference>
<reference evidence="1" key="1">
    <citation type="submission" date="2021-06" db="EMBL/GenBank/DDBJ databases">
        <authorList>
            <person name="Kallberg Y."/>
            <person name="Tangrot J."/>
            <person name="Rosling A."/>
        </authorList>
    </citation>
    <scope>NUCLEOTIDE SEQUENCE</scope>
    <source>
        <strain evidence="1">AZ414A</strain>
    </source>
</reference>
<sequence>MQINSLKLKTIASFAQSKNLVSPIYCYPKSLVQSLDTPEEFQTLLTSQLVYEKQNSLRTIKRENVVCKSLNMISLEENSSNNKRSGYLFTDIWKTHMTKGAKQSKRHYFATCTYCQQFWKQGKLQVLYGHLANCCKKYSK</sequence>
<name>A0A9N8YSY0_9GLOM</name>
<dbReference type="AlphaFoldDB" id="A0A9N8YSY0"/>